<proteinExistence type="predicted"/>
<evidence type="ECO:0008006" key="3">
    <source>
        <dbReference type="Google" id="ProtNLM"/>
    </source>
</evidence>
<evidence type="ECO:0000313" key="1">
    <source>
        <dbReference type="EMBL" id="OGD85629.1"/>
    </source>
</evidence>
<dbReference type="EMBL" id="MFAT01000061">
    <property type="protein sequence ID" value="OGD85629.1"/>
    <property type="molecule type" value="Genomic_DNA"/>
</dbReference>
<reference evidence="1 2" key="1">
    <citation type="journal article" date="2016" name="Nat. Commun.">
        <title>Thousands of microbial genomes shed light on interconnected biogeochemical processes in an aquifer system.</title>
        <authorList>
            <person name="Anantharaman K."/>
            <person name="Brown C.T."/>
            <person name="Hug L.A."/>
            <person name="Sharon I."/>
            <person name="Castelle C.J."/>
            <person name="Probst A.J."/>
            <person name="Thomas B.C."/>
            <person name="Singh A."/>
            <person name="Wilkins M.J."/>
            <person name="Karaoz U."/>
            <person name="Brodie E.L."/>
            <person name="Williams K.H."/>
            <person name="Hubbard S.S."/>
            <person name="Banfield J.F."/>
        </authorList>
    </citation>
    <scope>NUCLEOTIDE SEQUENCE [LARGE SCALE GENOMIC DNA]</scope>
</reference>
<name>A0A1F5G1A7_9BACT</name>
<organism evidence="1 2">
    <name type="scientific">Candidatus Curtissbacteria bacterium RBG_13_35_7</name>
    <dbReference type="NCBI Taxonomy" id="1797705"/>
    <lineage>
        <taxon>Bacteria</taxon>
        <taxon>Candidatus Curtissiibacteriota</taxon>
    </lineage>
</organism>
<dbReference type="Pfam" id="PF13238">
    <property type="entry name" value="AAA_18"/>
    <property type="match status" value="1"/>
</dbReference>
<dbReference type="Gene3D" id="3.40.50.300">
    <property type="entry name" value="P-loop containing nucleotide triphosphate hydrolases"/>
    <property type="match status" value="1"/>
</dbReference>
<sequence>MKFRSITISGPVASGTTTTAKALALKLKLEYKAAGDVFRKYMLENNIPLPNKEEIPDEVERAVDDDLKALMKSRKSVVLEGLYLGYFARSMPHVLKVLLICDEKVRIKRALDRTHTHKETAEDVIRRDKAHDLKFRHLYADEDFLNKKFFDLVIDTSNTGSSEVVEKILKKFRS</sequence>
<dbReference type="Proteomes" id="UP000176317">
    <property type="component" value="Unassembled WGS sequence"/>
</dbReference>
<gene>
    <name evidence="1" type="ORF">A2164_02200</name>
</gene>
<dbReference type="AlphaFoldDB" id="A0A1F5G1A7"/>
<dbReference type="SUPFAM" id="SSF52540">
    <property type="entry name" value="P-loop containing nucleoside triphosphate hydrolases"/>
    <property type="match status" value="1"/>
</dbReference>
<protein>
    <recommendedName>
        <fullName evidence="3">(d)CMP kinase</fullName>
    </recommendedName>
</protein>
<dbReference type="InterPro" id="IPR027417">
    <property type="entry name" value="P-loop_NTPase"/>
</dbReference>
<evidence type="ECO:0000313" key="2">
    <source>
        <dbReference type="Proteomes" id="UP000176317"/>
    </source>
</evidence>
<accession>A0A1F5G1A7</accession>
<comment type="caution">
    <text evidence="1">The sequence shown here is derived from an EMBL/GenBank/DDBJ whole genome shotgun (WGS) entry which is preliminary data.</text>
</comment>